<comment type="subcellular location">
    <subcellularLocation>
        <location evidence="1">Cell outer membrane</location>
    </subcellularLocation>
</comment>
<dbReference type="Gene3D" id="1.25.40.390">
    <property type="match status" value="1"/>
</dbReference>
<evidence type="ECO:0000313" key="9">
    <source>
        <dbReference type="Proteomes" id="UP000651112"/>
    </source>
</evidence>
<name>A0ABR7XNX1_9SPHI</name>
<dbReference type="Proteomes" id="UP000651112">
    <property type="component" value="Unassembled WGS sequence"/>
</dbReference>
<accession>A0ABR7XNX1</accession>
<organism evidence="8 9">
    <name type="scientific">Sphingobacterium chuzhouense</name>
    <dbReference type="NCBI Taxonomy" id="1742264"/>
    <lineage>
        <taxon>Bacteria</taxon>
        <taxon>Pseudomonadati</taxon>
        <taxon>Bacteroidota</taxon>
        <taxon>Sphingobacteriia</taxon>
        <taxon>Sphingobacteriales</taxon>
        <taxon>Sphingobacteriaceae</taxon>
        <taxon>Sphingobacterium</taxon>
    </lineage>
</organism>
<feature type="domain" description="RagB/SusD" evidence="6">
    <location>
        <begin position="287"/>
        <end position="534"/>
    </location>
</feature>
<dbReference type="SUPFAM" id="SSF48452">
    <property type="entry name" value="TPR-like"/>
    <property type="match status" value="1"/>
</dbReference>
<evidence type="ECO:0000256" key="3">
    <source>
        <dbReference type="ARBA" id="ARBA00022729"/>
    </source>
</evidence>
<keyword evidence="4" id="KW-0472">Membrane</keyword>
<evidence type="ECO:0000313" key="8">
    <source>
        <dbReference type="EMBL" id="MBD1420867.1"/>
    </source>
</evidence>
<evidence type="ECO:0000256" key="1">
    <source>
        <dbReference type="ARBA" id="ARBA00004442"/>
    </source>
</evidence>
<dbReference type="EMBL" id="JACNYL010000001">
    <property type="protein sequence ID" value="MBD1420867.1"/>
    <property type="molecule type" value="Genomic_DNA"/>
</dbReference>
<reference evidence="8 9" key="1">
    <citation type="submission" date="2020-08" db="EMBL/GenBank/DDBJ databases">
        <title>Sphingobacterium sp. DN00404 isolated from aquaculture water.</title>
        <authorList>
            <person name="Zhang M."/>
        </authorList>
    </citation>
    <scope>NUCLEOTIDE SEQUENCE [LARGE SCALE GENOMIC DNA]</scope>
    <source>
        <strain evidence="8 9">KCTC 42746</strain>
    </source>
</reference>
<proteinExistence type="inferred from homology"/>
<evidence type="ECO:0000259" key="7">
    <source>
        <dbReference type="Pfam" id="PF14322"/>
    </source>
</evidence>
<gene>
    <name evidence="8" type="ORF">H8B21_04695</name>
</gene>
<dbReference type="Pfam" id="PF14322">
    <property type="entry name" value="SusD-like_3"/>
    <property type="match status" value="1"/>
</dbReference>
<feature type="domain" description="SusD-like N-terminal" evidence="7">
    <location>
        <begin position="37"/>
        <end position="232"/>
    </location>
</feature>
<dbReference type="InterPro" id="IPR011990">
    <property type="entry name" value="TPR-like_helical_dom_sf"/>
</dbReference>
<dbReference type="Pfam" id="PF07980">
    <property type="entry name" value="SusD_RagB"/>
    <property type="match status" value="1"/>
</dbReference>
<keyword evidence="3" id="KW-0732">Signal</keyword>
<comment type="caution">
    <text evidence="8">The sequence shown here is derived from an EMBL/GenBank/DDBJ whole genome shotgun (WGS) entry which is preliminary data.</text>
</comment>
<comment type="similarity">
    <text evidence="2">Belongs to the SusD family.</text>
</comment>
<evidence type="ECO:0000256" key="2">
    <source>
        <dbReference type="ARBA" id="ARBA00006275"/>
    </source>
</evidence>
<dbReference type="PROSITE" id="PS51257">
    <property type="entry name" value="PROKAR_LIPOPROTEIN"/>
    <property type="match status" value="1"/>
</dbReference>
<keyword evidence="9" id="KW-1185">Reference proteome</keyword>
<dbReference type="InterPro" id="IPR033985">
    <property type="entry name" value="SusD-like_N"/>
</dbReference>
<protein>
    <submittedName>
        <fullName evidence="8">RagB/SusD family nutrient uptake outer membrane protein</fullName>
    </submittedName>
</protein>
<evidence type="ECO:0000256" key="5">
    <source>
        <dbReference type="ARBA" id="ARBA00023237"/>
    </source>
</evidence>
<evidence type="ECO:0000256" key="4">
    <source>
        <dbReference type="ARBA" id="ARBA00023136"/>
    </source>
</evidence>
<evidence type="ECO:0000259" key="6">
    <source>
        <dbReference type="Pfam" id="PF07980"/>
    </source>
</evidence>
<dbReference type="RefSeq" id="WP_190312604.1">
    <property type="nucleotide sequence ID" value="NZ_JBHULO010000002.1"/>
</dbReference>
<sequence length="534" mass="60504">MKKILKNLDMKRVPLFRKTILSGLVGATLLSTVGCADFLEKEPTFIVKDNYYTNESDVNIGLTGVYAVMAYQDVYANSLPYHLSMSDEGVWQRSAALTGPEVYIFDSSNQLVRNLWKYLYEGIERANVLLDKIDGAEMDEDKRIVAKGEAKFLRAYYYFMLTSNFGAVPLKVTPTYSVNEVDVPRASLEALYDFITTEMEEAEAMVQPITAYGHAGRVTKSAVRGILARVYLKMTGAPLNDVSKYADVVKWTDKMINPVDGEYQHKLVADYKQLFKDMAGDKYNIDESIWEVEFYGNRTGDFAAGRHGNIAGIQFTSETGPDSLGYSYGFILATKKLYDHYGADDTDERRDWNIATYGYNNTTGAAVYRPDVDNRLSAKLRRNYEVALPRHKNFTPINFPLLRYADVLLMYAEAKNELDDVNEAGLKVKMVRDRVNAIDSTATIGGDKAKMRKFIRNERFRELAYEGLRKFDLVRWNIFVETMHNLASDITANSPQARKYTAFGPRNVSARNVVLPIPLNELSLNKAITQNLGW</sequence>
<keyword evidence="5" id="KW-0998">Cell outer membrane</keyword>
<dbReference type="InterPro" id="IPR012944">
    <property type="entry name" value="SusD_RagB_dom"/>
</dbReference>